<evidence type="ECO:0000313" key="3">
    <source>
        <dbReference type="Proteomes" id="UP000322876"/>
    </source>
</evidence>
<comment type="caution">
    <text evidence="2">The sequence shown here is derived from an EMBL/GenBank/DDBJ whole genome shotgun (WGS) entry which is preliminary data.</text>
</comment>
<name>A0A5A8F3F6_9BACT</name>
<accession>A0A5A8F3F6</accession>
<organism evidence="2 3">
    <name type="scientific">Deferribacter autotrophicus</name>
    <dbReference type="NCBI Taxonomy" id="500465"/>
    <lineage>
        <taxon>Bacteria</taxon>
        <taxon>Pseudomonadati</taxon>
        <taxon>Deferribacterota</taxon>
        <taxon>Deferribacteres</taxon>
        <taxon>Deferribacterales</taxon>
        <taxon>Deferribacteraceae</taxon>
        <taxon>Deferribacter</taxon>
    </lineage>
</organism>
<evidence type="ECO:0000256" key="1">
    <source>
        <dbReference type="SAM" id="Coils"/>
    </source>
</evidence>
<evidence type="ECO:0000313" key="2">
    <source>
        <dbReference type="EMBL" id="KAA0257514.1"/>
    </source>
</evidence>
<reference evidence="2 3" key="1">
    <citation type="submission" date="2019-06" db="EMBL/GenBank/DDBJ databases">
        <title>Genomic insights into carbon and energy metabolism of Deferribacter autotrophicus revealed new metabolic traits in the phylum Deferribacteres.</title>
        <authorList>
            <person name="Slobodkin A.I."/>
            <person name="Slobodkina G.B."/>
            <person name="Allioux M."/>
            <person name="Alain K."/>
            <person name="Jebbar M."/>
            <person name="Shadrin V."/>
            <person name="Kublanov I.V."/>
            <person name="Toshchakov S.V."/>
            <person name="Bonch-Osmolovskaya E.A."/>
        </authorList>
    </citation>
    <scope>NUCLEOTIDE SEQUENCE [LARGE SCALE GENOMIC DNA]</scope>
    <source>
        <strain evidence="2 3">SL50</strain>
    </source>
</reference>
<keyword evidence="1" id="KW-0175">Coiled coil</keyword>
<dbReference type="RefSeq" id="WP_149266895.1">
    <property type="nucleotide sequence ID" value="NZ_VFJB01000007.1"/>
</dbReference>
<gene>
    <name evidence="2" type="ORF">FHQ18_09230</name>
</gene>
<dbReference type="AlphaFoldDB" id="A0A5A8F3F6"/>
<feature type="coiled-coil region" evidence="1">
    <location>
        <begin position="225"/>
        <end position="256"/>
    </location>
</feature>
<dbReference type="OrthoDB" id="6154571at2"/>
<proteinExistence type="predicted"/>
<keyword evidence="3" id="KW-1185">Reference proteome</keyword>
<sequence>MQGTALQTVENKQNAQNQLSLNKPVLTPQDIVHQVNLIQEVMKTVMKEGEHYGIIPGTNKPTLYKAGAEKLLITFRLDPEYEVISSVHEKDFVSYTVKCTLYHINTGNRVSSGLGSCNSREKKYRKQNPYDIDNTILKMASKRALIAAVLNGTAASDIFTQDIEDISDLSENNSKQIKTPEKLKEKSKVSYKLLLGELLFRKYGIDLKTEKEKAVEFIYQRTGKRSLTENEARELYEKLNEELETNLSRQQREELESYLKEAGFFSNRIELILDTIDFFKTIDVLKQFRSGNIEEALKLLGYRINANTIVTLDGEVVGEIEEDDVPF</sequence>
<dbReference type="EMBL" id="VFJB01000007">
    <property type="protein sequence ID" value="KAA0257514.1"/>
    <property type="molecule type" value="Genomic_DNA"/>
</dbReference>
<dbReference type="Proteomes" id="UP000322876">
    <property type="component" value="Unassembled WGS sequence"/>
</dbReference>
<protein>
    <submittedName>
        <fullName evidence="2">Uncharacterized protein</fullName>
    </submittedName>
</protein>